<evidence type="ECO:0000313" key="2">
    <source>
        <dbReference type="EMBL" id="KAJ7094474.1"/>
    </source>
</evidence>
<dbReference type="EMBL" id="JARJCN010000014">
    <property type="protein sequence ID" value="KAJ7094474.1"/>
    <property type="molecule type" value="Genomic_DNA"/>
</dbReference>
<gene>
    <name evidence="2" type="ORF">B0H15DRAFT_124326</name>
</gene>
<organism evidence="2 3">
    <name type="scientific">Mycena belliarum</name>
    <dbReference type="NCBI Taxonomy" id="1033014"/>
    <lineage>
        <taxon>Eukaryota</taxon>
        <taxon>Fungi</taxon>
        <taxon>Dikarya</taxon>
        <taxon>Basidiomycota</taxon>
        <taxon>Agaricomycotina</taxon>
        <taxon>Agaricomycetes</taxon>
        <taxon>Agaricomycetidae</taxon>
        <taxon>Agaricales</taxon>
        <taxon>Marasmiineae</taxon>
        <taxon>Mycenaceae</taxon>
        <taxon>Mycena</taxon>
    </lineage>
</organism>
<name>A0AAD6UCZ4_9AGAR</name>
<feature type="compositionally biased region" description="Basic residues" evidence="1">
    <location>
        <begin position="73"/>
        <end position="82"/>
    </location>
</feature>
<feature type="compositionally biased region" description="Acidic residues" evidence="1">
    <location>
        <begin position="255"/>
        <end position="266"/>
    </location>
</feature>
<feature type="compositionally biased region" description="Pro residues" evidence="1">
    <location>
        <begin position="170"/>
        <end position="179"/>
    </location>
</feature>
<feature type="compositionally biased region" description="Low complexity" evidence="1">
    <location>
        <begin position="180"/>
        <end position="200"/>
    </location>
</feature>
<feature type="compositionally biased region" description="Pro residues" evidence="1">
    <location>
        <begin position="201"/>
        <end position="217"/>
    </location>
</feature>
<sequence length="790" mass="84428">MDRPRRTTRSGSQASHPSGGAAPVPAALGSNTGPSPPSAAPTVTTGGSRPRSVSFGQSDLSEVSDDTPQVAGNKRKRKKKKTERTAPPSATGTGAPARAAPRRRAPGRVTVNASTATPARVPTTRADRALRRATTTAEPGPQLAPMPGPAPVAAAAAPAIVAPVRAPVPASLPPPPRPPSATRLPASVGPGPALGPASLAPAPPPQSLPPPLRPPPAAALSAAAGAPLPAPDVIDVDTYSPPPRQPPQRTLVLVSDDEGSDDDMQEVEPPRRRPVPVMRQPRAETRLHQAQRVQRAATVAEYIERTAEDGAFRTQQAPMYDIQVDYDKETLRGLLRMLRDKGFDEFKAPPSYAGLYALRPIRGPTRERSTEPSNNYGLDNGFDNGFDNGSDSPWPEYDPDSFGGTEPSTIHFIPYRATFFIGLLTEDNQVDACFPDIIVNSSQGEALYAQDILTYVQSNSQYTMSGLITRCLGPEYLVATCGEPVPVTQGLPELKSTQGFRWVGSLDPMLTKNSEKRRPHLVDPAVKSAARTKLLHERSSEPPAGHDLFVVYIVEVGGGGDNRTARASGAVLGSSGVRAPSTVKVEDMRDTAAGRQTASSAASSSRQAAGLAVSASGMRVPEAPGAKAPLDEYLAWRCPHAPAVFDRLLSGGHGTVYLHCLLTREMTKLWQSMGLLWPAGTKTPVNGVVDGRTLSLQEVLNWLHGLNETFPAASFQNVRRVESWVRTVSLKLSRKRERTKDEEILLEACEWLLNRPYTTVTEMQLTAGGARASSMKAAMLKRDHDSLRDC</sequence>
<accession>A0AAD6UCZ4</accession>
<protein>
    <submittedName>
        <fullName evidence="2">Uncharacterized protein</fullName>
    </submittedName>
</protein>
<feature type="region of interest" description="Disordered" evidence="1">
    <location>
        <begin position="1"/>
        <end position="154"/>
    </location>
</feature>
<comment type="caution">
    <text evidence="2">The sequence shown here is derived from an EMBL/GenBank/DDBJ whole genome shotgun (WGS) entry which is preliminary data.</text>
</comment>
<keyword evidence="3" id="KW-1185">Reference proteome</keyword>
<evidence type="ECO:0000313" key="3">
    <source>
        <dbReference type="Proteomes" id="UP001222325"/>
    </source>
</evidence>
<dbReference type="AlphaFoldDB" id="A0AAD6UCZ4"/>
<evidence type="ECO:0000256" key="1">
    <source>
        <dbReference type="SAM" id="MobiDB-lite"/>
    </source>
</evidence>
<feature type="compositionally biased region" description="Low complexity" evidence="1">
    <location>
        <begin position="115"/>
        <end position="124"/>
    </location>
</feature>
<feature type="compositionally biased region" description="Low complexity" evidence="1">
    <location>
        <begin position="218"/>
        <end position="227"/>
    </location>
</feature>
<reference evidence="2" key="1">
    <citation type="submission" date="2023-03" db="EMBL/GenBank/DDBJ databases">
        <title>Massive genome expansion in bonnet fungi (Mycena s.s.) driven by repeated elements and novel gene families across ecological guilds.</title>
        <authorList>
            <consortium name="Lawrence Berkeley National Laboratory"/>
            <person name="Harder C.B."/>
            <person name="Miyauchi S."/>
            <person name="Viragh M."/>
            <person name="Kuo A."/>
            <person name="Thoen E."/>
            <person name="Andreopoulos B."/>
            <person name="Lu D."/>
            <person name="Skrede I."/>
            <person name="Drula E."/>
            <person name="Henrissat B."/>
            <person name="Morin E."/>
            <person name="Kohler A."/>
            <person name="Barry K."/>
            <person name="LaButti K."/>
            <person name="Morin E."/>
            <person name="Salamov A."/>
            <person name="Lipzen A."/>
            <person name="Mereny Z."/>
            <person name="Hegedus B."/>
            <person name="Baldrian P."/>
            <person name="Stursova M."/>
            <person name="Weitz H."/>
            <person name="Taylor A."/>
            <person name="Grigoriev I.V."/>
            <person name="Nagy L.G."/>
            <person name="Martin F."/>
            <person name="Kauserud H."/>
        </authorList>
    </citation>
    <scope>NUCLEOTIDE SEQUENCE</scope>
    <source>
        <strain evidence="2">CBHHK173m</strain>
    </source>
</reference>
<feature type="region of interest" description="Disordered" evidence="1">
    <location>
        <begin position="166"/>
        <end position="275"/>
    </location>
</feature>
<dbReference type="Proteomes" id="UP001222325">
    <property type="component" value="Unassembled WGS sequence"/>
</dbReference>
<feature type="compositionally biased region" description="Low complexity" evidence="1">
    <location>
        <begin position="85"/>
        <end position="99"/>
    </location>
</feature>
<proteinExistence type="predicted"/>